<dbReference type="SUPFAM" id="SSF56281">
    <property type="entry name" value="Metallo-hydrolase/oxidoreductase"/>
    <property type="match status" value="1"/>
</dbReference>
<sequence>MDRWDSKAINTIHKDMPIFVQDEVDQHSIINDGFTDVRVMNMKTKFHNITFTKVTGQHYENSDVKKMLENDFNTSKTMGFYLSTPSEKSILFTGDTIWFDSLENNLEDLKPDIVVMNSGGNGFSVGRLILNAQDVFKIHETLPQSLLIASHMEAVNHWTTAQKSINWNIFIQFIRRHLRYDCDYK</sequence>
<reference evidence="2 3" key="1">
    <citation type="submission" date="2023-06" db="EMBL/GenBank/DDBJ databases">
        <title>Draft Genome Sequences of lactic acid bacteria strains isolated from fermented milk products.</title>
        <authorList>
            <person name="Elcheninov A.G."/>
            <person name="Klyukina A."/>
            <person name="Zayulina K.S."/>
            <person name="Gavirova L.A."/>
            <person name="Shcherbakova P.A."/>
            <person name="Shestakov A.I."/>
            <person name="Kublanov I.V."/>
            <person name="Kochetkova T.V."/>
        </authorList>
    </citation>
    <scope>NUCLEOTIDE SEQUENCE [LARGE SCALE GENOMIC DNA]</scope>
    <source>
        <strain evidence="2 3">TOM.81</strain>
    </source>
</reference>
<dbReference type="RefSeq" id="WP_289457411.1">
    <property type="nucleotide sequence ID" value="NZ_JAUCAQ010000065.1"/>
</dbReference>
<dbReference type="EMBL" id="JAUCAQ010000065">
    <property type="protein sequence ID" value="MDM7647640.1"/>
    <property type="molecule type" value="Genomic_DNA"/>
</dbReference>
<dbReference type="PANTHER" id="PTHR43546:SF9">
    <property type="entry name" value="L-ASCORBATE-6-PHOSPHATE LACTONASE ULAG-RELATED"/>
    <property type="match status" value="1"/>
</dbReference>
<organism evidence="2 3">
    <name type="scientific">Leuconostoc falkenbergense</name>
    <dbReference type="NCBI Taxonomy" id="2766470"/>
    <lineage>
        <taxon>Bacteria</taxon>
        <taxon>Bacillati</taxon>
        <taxon>Bacillota</taxon>
        <taxon>Bacilli</taxon>
        <taxon>Lactobacillales</taxon>
        <taxon>Lactobacillaceae</taxon>
        <taxon>Leuconostoc</taxon>
    </lineage>
</organism>
<protein>
    <recommendedName>
        <fullName evidence="4">Metallo-beta-lactamase domain-containing protein</fullName>
    </recommendedName>
</protein>
<feature type="non-terminal residue" evidence="2">
    <location>
        <position position="185"/>
    </location>
</feature>
<accession>A0ABT7S250</accession>
<comment type="caution">
    <text evidence="2">The sequence shown here is derived from an EMBL/GenBank/DDBJ whole genome shotgun (WGS) entry which is preliminary data.</text>
</comment>
<dbReference type="InterPro" id="IPR036866">
    <property type="entry name" value="RibonucZ/Hydroxyglut_hydro"/>
</dbReference>
<keyword evidence="1" id="KW-0378">Hydrolase</keyword>
<dbReference type="Proteomes" id="UP001242903">
    <property type="component" value="Unassembled WGS sequence"/>
</dbReference>
<name>A0ABT7S250_9LACO</name>
<evidence type="ECO:0000313" key="3">
    <source>
        <dbReference type="Proteomes" id="UP001242903"/>
    </source>
</evidence>
<dbReference type="InterPro" id="IPR050114">
    <property type="entry name" value="UPF0173_UPF0282_UlaG_hydrolase"/>
</dbReference>
<dbReference type="Gene3D" id="3.60.15.10">
    <property type="entry name" value="Ribonuclease Z/Hydroxyacylglutathione hydrolase-like"/>
    <property type="match status" value="1"/>
</dbReference>
<proteinExistence type="predicted"/>
<evidence type="ECO:0000313" key="2">
    <source>
        <dbReference type="EMBL" id="MDM7647640.1"/>
    </source>
</evidence>
<keyword evidence="3" id="KW-1185">Reference proteome</keyword>
<dbReference type="PANTHER" id="PTHR43546">
    <property type="entry name" value="UPF0173 METAL-DEPENDENT HYDROLASE MJ1163-RELATED"/>
    <property type="match status" value="1"/>
</dbReference>
<evidence type="ECO:0000256" key="1">
    <source>
        <dbReference type="ARBA" id="ARBA00022801"/>
    </source>
</evidence>
<gene>
    <name evidence="2" type="ORF">QUE93_11685</name>
</gene>
<evidence type="ECO:0008006" key="4">
    <source>
        <dbReference type="Google" id="ProtNLM"/>
    </source>
</evidence>